<proteinExistence type="predicted"/>
<feature type="compositionally biased region" description="Polar residues" evidence="2">
    <location>
        <begin position="18"/>
        <end position="28"/>
    </location>
</feature>
<dbReference type="AlphaFoldDB" id="A0AAV1NF62"/>
<feature type="transmembrane region" description="Helical" evidence="3">
    <location>
        <begin position="396"/>
        <end position="415"/>
    </location>
</feature>
<evidence type="ECO:0000256" key="2">
    <source>
        <dbReference type="SAM" id="MobiDB-lite"/>
    </source>
</evidence>
<name>A0AAV1NF62_SCOSC</name>
<feature type="transmembrane region" description="Helical" evidence="3">
    <location>
        <begin position="98"/>
        <end position="126"/>
    </location>
</feature>
<dbReference type="PANTHER" id="PTHR46879:SF1">
    <property type="entry name" value="SUSHI DOMAIN-CONTAINING PROTEIN 3"/>
    <property type="match status" value="1"/>
</dbReference>
<feature type="domain" description="Sushi" evidence="4">
    <location>
        <begin position="28"/>
        <end position="85"/>
    </location>
</feature>
<accession>A0AAV1NF62</accession>
<dbReference type="EMBL" id="CAWUFR010000029">
    <property type="protein sequence ID" value="CAK6957449.1"/>
    <property type="molecule type" value="Genomic_DNA"/>
</dbReference>
<comment type="caution">
    <text evidence="5">The sequence shown here is derived from an EMBL/GenBank/DDBJ whole genome shotgun (WGS) entry which is preliminary data.</text>
</comment>
<dbReference type="InterPro" id="IPR000436">
    <property type="entry name" value="Sushi_SCR_CCP_dom"/>
</dbReference>
<feature type="region of interest" description="Disordered" evidence="2">
    <location>
        <begin position="1"/>
        <end position="32"/>
    </location>
</feature>
<evidence type="ECO:0000313" key="5">
    <source>
        <dbReference type="EMBL" id="CAK6957449.1"/>
    </source>
</evidence>
<feature type="region of interest" description="Disordered" evidence="2">
    <location>
        <begin position="215"/>
        <end position="246"/>
    </location>
</feature>
<dbReference type="GO" id="GO:0005886">
    <property type="term" value="C:plasma membrane"/>
    <property type="evidence" value="ECO:0007669"/>
    <property type="project" value="TreeGrafter"/>
</dbReference>
<dbReference type="Proteomes" id="UP001314229">
    <property type="component" value="Unassembled WGS sequence"/>
</dbReference>
<organism evidence="5 6">
    <name type="scientific">Scomber scombrus</name>
    <name type="common">Atlantic mackerel</name>
    <name type="synonym">Scomber vernalis</name>
    <dbReference type="NCBI Taxonomy" id="13677"/>
    <lineage>
        <taxon>Eukaryota</taxon>
        <taxon>Metazoa</taxon>
        <taxon>Chordata</taxon>
        <taxon>Craniata</taxon>
        <taxon>Vertebrata</taxon>
        <taxon>Euteleostomi</taxon>
        <taxon>Actinopterygii</taxon>
        <taxon>Neopterygii</taxon>
        <taxon>Teleostei</taxon>
        <taxon>Neoteleostei</taxon>
        <taxon>Acanthomorphata</taxon>
        <taxon>Pelagiaria</taxon>
        <taxon>Scombriformes</taxon>
        <taxon>Scombridae</taxon>
        <taxon>Scomber</taxon>
    </lineage>
</organism>
<evidence type="ECO:0000313" key="6">
    <source>
        <dbReference type="Proteomes" id="UP001314229"/>
    </source>
</evidence>
<evidence type="ECO:0000256" key="3">
    <source>
        <dbReference type="SAM" id="Phobius"/>
    </source>
</evidence>
<keyword evidence="1" id="KW-1015">Disulfide bond</keyword>
<sequence>MSAATASIADFKNKNDQRNNSAHSQAQCTPMPLPALGTQRIIQGNGTNVGTVISLQCPANHKLIGKELMCVMDINSTHWVGETYCKPASPFEDYGFRVAVLASIISSGIILFMSVAFITCCLLDCIKEDERKKQERESDVWQWEEQPQHQGDNRSRYSHKGRNNNNNNKTQEKMLSLWDNHSPALCDDMRAYRCHQHYAYGPACTYDPPLPHAPLPGVDYDQPLLPRNQESAESPGPPPYQGPSLSSCQTLSTSLVQISAVGSVCQVCESRTLVVTMSSSRGTPSSCAQTRGWTLSLLTDWCCSSTGSTPRYSLTRKPKGNLRVPTKVRLAELLNHLHEKGEDACHEFYRGLHIHAEHVYSSLPTRVRQREMTDPKLSNNVAAQPEKHVLNDRGPMFFLSCFSFAVGIAILYYYGEGETLRCTGPFLHCSAARLSQDVLISYAEVGKHKK</sequence>
<gene>
    <name evidence="5" type="ORF">FSCOSCO3_A012623</name>
</gene>
<dbReference type="PANTHER" id="PTHR46879">
    <property type="entry name" value="SUSHI DOMAIN-CONTAINING PROTEIN 3"/>
    <property type="match status" value="1"/>
</dbReference>
<dbReference type="InterPro" id="IPR011029">
    <property type="entry name" value="DEATH-like_dom_sf"/>
</dbReference>
<protein>
    <submittedName>
        <fullName evidence="5">Uncharacterized protein LOC128357324</fullName>
    </submittedName>
</protein>
<keyword evidence="3" id="KW-0812">Transmembrane</keyword>
<dbReference type="Gene3D" id="1.10.533.10">
    <property type="entry name" value="Death Domain, Fas"/>
    <property type="match status" value="1"/>
</dbReference>
<dbReference type="SMART" id="SM00032">
    <property type="entry name" value="CCP"/>
    <property type="match status" value="1"/>
</dbReference>
<keyword evidence="3" id="KW-1133">Transmembrane helix</keyword>
<keyword evidence="3" id="KW-0472">Membrane</keyword>
<dbReference type="InterPro" id="IPR053067">
    <property type="entry name" value="SUSD3"/>
</dbReference>
<keyword evidence="6" id="KW-1185">Reference proteome</keyword>
<feature type="region of interest" description="Disordered" evidence="2">
    <location>
        <begin position="136"/>
        <end position="169"/>
    </location>
</feature>
<evidence type="ECO:0000259" key="4">
    <source>
        <dbReference type="SMART" id="SM00032"/>
    </source>
</evidence>
<reference evidence="5 6" key="1">
    <citation type="submission" date="2024-01" db="EMBL/GenBank/DDBJ databases">
        <authorList>
            <person name="Alioto T."/>
            <person name="Alioto T."/>
            <person name="Gomez Garrido J."/>
        </authorList>
    </citation>
    <scope>NUCLEOTIDE SEQUENCE [LARGE SCALE GENOMIC DNA]</scope>
</reference>
<evidence type="ECO:0000256" key="1">
    <source>
        <dbReference type="ARBA" id="ARBA00023157"/>
    </source>
</evidence>